<organism evidence="11 12">
    <name type="scientific">Knoellia koreensis</name>
    <dbReference type="NCBI Taxonomy" id="2730921"/>
    <lineage>
        <taxon>Bacteria</taxon>
        <taxon>Bacillati</taxon>
        <taxon>Actinomycetota</taxon>
        <taxon>Actinomycetes</taxon>
        <taxon>Micrococcales</taxon>
        <taxon>Intrasporangiaceae</taxon>
        <taxon>Knoellia</taxon>
    </lineage>
</organism>
<dbReference type="EMBL" id="JABEPQ010000002">
    <property type="protein sequence ID" value="NNM46280.1"/>
    <property type="molecule type" value="Genomic_DNA"/>
</dbReference>
<sequence>MDPKVIAGRYEVIRPIGSGGMGTVWLCRDTVLGREVAVKQIGALPGEPAAAARAMREARIAASLNHPNAVGVFDVVDQDAAHWLVMEYVDGESLAEQIRDHGALPPTKVAAIGAAVADALARAHDRGIVHRDIKPGNILIDRAGKPKISDFGIARAQADDQLTQTGYMTGTPGYLSPELARGGNPTAASDVWALGATLYYAVEGHPPYEAQANPLAILQQIAHGEAEPMEKAGPLAGAISAMMDPDPARRWDMATAADRLRAIAAGDTTLALAPGAIPGAAAPTEVIAAPVEATQRVTPPVPLADDGYAGGPGYPDDEDEDRRGGGRGWLWALIALLLLGIVALLAYQLTDGFGSNKPQPSGTQTVTATNTQTVTPSTTSSTTPSSTTSSSSTTSQTPSSTTSSTTTTTQPTADPQAIQDFLRGYYANVTKKGERDSTWAMLTPAMQQQSGGRNAYESFWENYKSVDVGEMQVNGDQVIAQLTFVPKDKGGDGGREVKQFTVQRSGDKYLIAAERTIG</sequence>
<feature type="binding site" evidence="7">
    <location>
        <position position="39"/>
    </location>
    <ligand>
        <name>ATP</name>
        <dbReference type="ChEBI" id="CHEBI:30616"/>
    </ligand>
</feature>
<dbReference type="Gene3D" id="1.10.510.10">
    <property type="entry name" value="Transferase(Phosphotransferase) domain 1"/>
    <property type="match status" value="1"/>
</dbReference>
<evidence type="ECO:0000256" key="7">
    <source>
        <dbReference type="PROSITE-ProRule" id="PRU10141"/>
    </source>
</evidence>
<dbReference type="CDD" id="cd14014">
    <property type="entry name" value="STKc_PknB_like"/>
    <property type="match status" value="1"/>
</dbReference>
<dbReference type="InterPro" id="IPR008271">
    <property type="entry name" value="Ser/Thr_kinase_AS"/>
</dbReference>
<keyword evidence="9" id="KW-0472">Membrane</keyword>
<dbReference type="PROSITE" id="PS00108">
    <property type="entry name" value="PROTEIN_KINASE_ST"/>
    <property type="match status" value="1"/>
</dbReference>
<feature type="domain" description="Protein kinase" evidence="10">
    <location>
        <begin position="10"/>
        <end position="270"/>
    </location>
</feature>
<feature type="region of interest" description="Disordered" evidence="8">
    <location>
        <begin position="355"/>
        <end position="416"/>
    </location>
</feature>
<dbReference type="SUPFAM" id="SSF56112">
    <property type="entry name" value="Protein kinase-like (PK-like)"/>
    <property type="match status" value="1"/>
</dbReference>
<keyword evidence="4 7" id="KW-0547">Nucleotide-binding</keyword>
<dbReference type="AlphaFoldDB" id="A0A849H8U9"/>
<proteinExistence type="predicted"/>
<dbReference type="GO" id="GO:0004674">
    <property type="term" value="F:protein serine/threonine kinase activity"/>
    <property type="evidence" value="ECO:0007669"/>
    <property type="project" value="UniProtKB-KW"/>
</dbReference>
<evidence type="ECO:0000313" key="12">
    <source>
        <dbReference type="Proteomes" id="UP000588586"/>
    </source>
</evidence>
<evidence type="ECO:0000256" key="3">
    <source>
        <dbReference type="ARBA" id="ARBA00022679"/>
    </source>
</evidence>
<keyword evidence="12" id="KW-1185">Reference proteome</keyword>
<keyword evidence="2 11" id="KW-0723">Serine/threonine-protein kinase</keyword>
<dbReference type="PROSITE" id="PS50011">
    <property type="entry name" value="PROTEIN_KINASE_DOM"/>
    <property type="match status" value="1"/>
</dbReference>
<protein>
    <recommendedName>
        <fullName evidence="1">non-specific serine/threonine protein kinase</fullName>
        <ecNumber evidence="1">2.7.11.1</ecNumber>
    </recommendedName>
</protein>
<dbReference type="GO" id="GO:0005524">
    <property type="term" value="F:ATP binding"/>
    <property type="evidence" value="ECO:0007669"/>
    <property type="project" value="UniProtKB-UniRule"/>
</dbReference>
<evidence type="ECO:0000256" key="2">
    <source>
        <dbReference type="ARBA" id="ARBA00022527"/>
    </source>
</evidence>
<dbReference type="PANTHER" id="PTHR43289:SF6">
    <property type="entry name" value="SERINE_THREONINE-PROTEIN KINASE NEKL-3"/>
    <property type="match status" value="1"/>
</dbReference>
<evidence type="ECO:0000313" key="11">
    <source>
        <dbReference type="EMBL" id="NNM46280.1"/>
    </source>
</evidence>
<dbReference type="Proteomes" id="UP000588586">
    <property type="component" value="Unassembled WGS sequence"/>
</dbReference>
<dbReference type="PANTHER" id="PTHR43289">
    <property type="entry name" value="MITOGEN-ACTIVATED PROTEIN KINASE KINASE KINASE 20-RELATED"/>
    <property type="match status" value="1"/>
</dbReference>
<evidence type="ECO:0000256" key="5">
    <source>
        <dbReference type="ARBA" id="ARBA00022777"/>
    </source>
</evidence>
<evidence type="ECO:0000256" key="1">
    <source>
        <dbReference type="ARBA" id="ARBA00012513"/>
    </source>
</evidence>
<feature type="compositionally biased region" description="Low complexity" evidence="8">
    <location>
        <begin position="363"/>
        <end position="412"/>
    </location>
</feature>
<keyword evidence="3" id="KW-0808">Transferase</keyword>
<feature type="region of interest" description="Disordered" evidence="8">
    <location>
        <begin position="297"/>
        <end position="323"/>
    </location>
</feature>
<evidence type="ECO:0000256" key="4">
    <source>
        <dbReference type="ARBA" id="ARBA00022741"/>
    </source>
</evidence>
<keyword evidence="9" id="KW-0812">Transmembrane</keyword>
<evidence type="ECO:0000256" key="8">
    <source>
        <dbReference type="SAM" id="MobiDB-lite"/>
    </source>
</evidence>
<dbReference type="Gene3D" id="3.30.200.20">
    <property type="entry name" value="Phosphorylase Kinase, domain 1"/>
    <property type="match status" value="1"/>
</dbReference>
<evidence type="ECO:0000259" key="10">
    <source>
        <dbReference type="PROSITE" id="PS50011"/>
    </source>
</evidence>
<feature type="transmembrane region" description="Helical" evidence="9">
    <location>
        <begin position="328"/>
        <end position="347"/>
    </location>
</feature>
<gene>
    <name evidence="11" type="ORF">HJG52_09710</name>
</gene>
<dbReference type="SMART" id="SM00220">
    <property type="entry name" value="S_TKc"/>
    <property type="match status" value="1"/>
</dbReference>
<evidence type="ECO:0000256" key="9">
    <source>
        <dbReference type="SAM" id="Phobius"/>
    </source>
</evidence>
<dbReference type="InterPro" id="IPR011009">
    <property type="entry name" value="Kinase-like_dom_sf"/>
</dbReference>
<dbReference type="RefSeq" id="WP_171243398.1">
    <property type="nucleotide sequence ID" value="NZ_JABEPQ010000002.1"/>
</dbReference>
<comment type="caution">
    <text evidence="11">The sequence shown here is derived from an EMBL/GenBank/DDBJ whole genome shotgun (WGS) entry which is preliminary data.</text>
</comment>
<dbReference type="InterPro" id="IPR000719">
    <property type="entry name" value="Prot_kinase_dom"/>
</dbReference>
<keyword evidence="5 11" id="KW-0418">Kinase</keyword>
<accession>A0A849H8U9</accession>
<dbReference type="PROSITE" id="PS00107">
    <property type="entry name" value="PROTEIN_KINASE_ATP"/>
    <property type="match status" value="1"/>
</dbReference>
<dbReference type="EC" id="2.7.11.1" evidence="1"/>
<name>A0A849H8U9_9MICO</name>
<dbReference type="InterPro" id="IPR017441">
    <property type="entry name" value="Protein_kinase_ATP_BS"/>
</dbReference>
<dbReference type="Pfam" id="PF00069">
    <property type="entry name" value="Pkinase"/>
    <property type="match status" value="1"/>
</dbReference>
<keyword evidence="6 7" id="KW-0067">ATP-binding</keyword>
<keyword evidence="9" id="KW-1133">Transmembrane helix</keyword>
<reference evidence="11 12" key="1">
    <citation type="submission" date="2020-04" db="EMBL/GenBank/DDBJ databases">
        <title>Knoellia sp. isolate from air conditioner.</title>
        <authorList>
            <person name="Chea S."/>
            <person name="Kim D.-U."/>
        </authorList>
    </citation>
    <scope>NUCLEOTIDE SEQUENCE [LARGE SCALE GENOMIC DNA]</scope>
    <source>
        <strain evidence="11 12">DB2414S</strain>
    </source>
</reference>
<evidence type="ECO:0000256" key="6">
    <source>
        <dbReference type="ARBA" id="ARBA00022840"/>
    </source>
</evidence>